<evidence type="ECO:0000256" key="1">
    <source>
        <dbReference type="PIRSR" id="PIRSR639314-50"/>
    </source>
</evidence>
<feature type="disulfide bond" evidence="1">
    <location>
        <begin position="129"/>
        <end position="138"/>
    </location>
</feature>
<feature type="non-terminal residue" evidence="3">
    <location>
        <position position="1"/>
    </location>
</feature>
<dbReference type="InterPro" id="IPR003823">
    <property type="entry name" value="CP12_dom"/>
</dbReference>
<name>A0AAV6PA28_9ROSI</name>
<protein>
    <submittedName>
        <fullName evidence="3">Calvin cycle protein CP12-3, chloroplastic</fullName>
    </submittedName>
</protein>
<gene>
    <name evidence="3" type="primary">CP12-3</name>
    <name evidence="3" type="ORF">SDJN03_02006</name>
</gene>
<feature type="domain" description="CP12" evidence="2">
    <location>
        <begin position="72"/>
        <end position="143"/>
    </location>
</feature>
<sequence length="143" mass="16577">MAASWSWSWSWPWPIQPSSSTSVRPSKGLQEKIAYLGLSVGSRKQGYQRERAMTVSMAKYKYKGTRMREKLLTEMIEKKVMEAKEVCKGDETSGSDECKVAWDQVEEVSQAKAHLLRKLQTQDPLEYFCRDNPQLDECQIYEE</sequence>
<keyword evidence="1" id="KW-1015">Disulfide bond</keyword>
<dbReference type="EMBL" id="JAGKQH010000001">
    <property type="protein sequence ID" value="KAG6608664.1"/>
    <property type="molecule type" value="Genomic_DNA"/>
</dbReference>
<organism evidence="3 4">
    <name type="scientific">Cucurbita argyrosperma subsp. sororia</name>
    <dbReference type="NCBI Taxonomy" id="37648"/>
    <lineage>
        <taxon>Eukaryota</taxon>
        <taxon>Viridiplantae</taxon>
        <taxon>Streptophyta</taxon>
        <taxon>Embryophyta</taxon>
        <taxon>Tracheophyta</taxon>
        <taxon>Spermatophyta</taxon>
        <taxon>Magnoliopsida</taxon>
        <taxon>eudicotyledons</taxon>
        <taxon>Gunneridae</taxon>
        <taxon>Pentapetalae</taxon>
        <taxon>rosids</taxon>
        <taxon>fabids</taxon>
        <taxon>Cucurbitales</taxon>
        <taxon>Cucurbitaceae</taxon>
        <taxon>Cucurbiteae</taxon>
        <taxon>Cucurbita</taxon>
    </lineage>
</organism>
<dbReference type="SMART" id="SM01093">
    <property type="entry name" value="CP12"/>
    <property type="match status" value="1"/>
</dbReference>
<keyword evidence="4" id="KW-1185">Reference proteome</keyword>
<evidence type="ECO:0000259" key="2">
    <source>
        <dbReference type="SMART" id="SM01093"/>
    </source>
</evidence>
<dbReference type="Proteomes" id="UP000685013">
    <property type="component" value="Chromosome 1"/>
</dbReference>
<proteinExistence type="predicted"/>
<reference evidence="3 4" key="1">
    <citation type="journal article" date="2021" name="Hortic Res">
        <title>The domestication of Cucurbita argyrosperma as revealed by the genome of its wild relative.</title>
        <authorList>
            <person name="Barrera-Redondo J."/>
            <person name="Sanchez-de la Vega G."/>
            <person name="Aguirre-Liguori J.A."/>
            <person name="Castellanos-Morales G."/>
            <person name="Gutierrez-Guerrero Y.T."/>
            <person name="Aguirre-Dugua X."/>
            <person name="Aguirre-Planter E."/>
            <person name="Tenaillon M.I."/>
            <person name="Lira-Saade R."/>
            <person name="Eguiarte L.E."/>
        </authorList>
    </citation>
    <scope>NUCLEOTIDE SEQUENCE [LARGE SCALE GENOMIC DNA]</scope>
    <source>
        <strain evidence="3">JBR-2021</strain>
    </source>
</reference>
<comment type="caution">
    <text evidence="3">The sequence shown here is derived from an EMBL/GenBank/DDBJ whole genome shotgun (WGS) entry which is preliminary data.</text>
</comment>
<evidence type="ECO:0000313" key="4">
    <source>
        <dbReference type="Proteomes" id="UP000685013"/>
    </source>
</evidence>
<dbReference type="PANTHER" id="PTHR33921:SF16">
    <property type="entry name" value="CALVIN CYCLE PROTEIN CP12-3, CHLOROPLASTIC"/>
    <property type="match status" value="1"/>
</dbReference>
<dbReference type="Pfam" id="PF02672">
    <property type="entry name" value="CP12"/>
    <property type="match status" value="1"/>
</dbReference>
<dbReference type="GO" id="GO:0080153">
    <property type="term" value="P:negative regulation of reductive pentose-phosphate cycle"/>
    <property type="evidence" value="ECO:0007669"/>
    <property type="project" value="TreeGrafter"/>
</dbReference>
<evidence type="ECO:0000313" key="3">
    <source>
        <dbReference type="EMBL" id="KAG6608664.1"/>
    </source>
</evidence>
<accession>A0AAV6PA28</accession>
<dbReference type="InterPro" id="IPR039314">
    <property type="entry name" value="CP12-like"/>
</dbReference>
<dbReference type="PANTHER" id="PTHR33921">
    <property type="entry name" value="CALVIN CYCLE PROTEIN CP12-2, CHLOROPLASTIC"/>
    <property type="match status" value="1"/>
</dbReference>
<feature type="disulfide bond" evidence="1">
    <location>
        <begin position="87"/>
        <end position="98"/>
    </location>
</feature>
<dbReference type="GO" id="GO:0009507">
    <property type="term" value="C:chloroplast"/>
    <property type="evidence" value="ECO:0007669"/>
    <property type="project" value="TreeGrafter"/>
</dbReference>
<dbReference type="AlphaFoldDB" id="A0AAV6PA28"/>